<dbReference type="InterPro" id="IPR031982">
    <property type="entry name" value="PilE-like"/>
</dbReference>
<protein>
    <submittedName>
        <fullName evidence="2">Type IV pilin protein</fullName>
    </submittedName>
</protein>
<dbReference type="Pfam" id="PF16732">
    <property type="entry name" value="ComP_DUS"/>
    <property type="match status" value="1"/>
</dbReference>
<keyword evidence="3" id="KW-1185">Reference proteome</keyword>
<name>A0ABV8CRP4_9GAMM</name>
<evidence type="ECO:0000313" key="3">
    <source>
        <dbReference type="Proteomes" id="UP001595692"/>
    </source>
</evidence>
<sequence length="137" mass="15057">MKKQHVAGFTLIEVMITVVIVAILGSIAVPSYLSHVRDSRRQEAKRAMLEAAQTMESFYAMNMTYVGSSNGTTPSIFATKVPKDGNERYYTLSFDEEPTATTYTLKAEPYAGQVDDRCGTLTLTRAGAKNAAESDCW</sequence>
<organism evidence="2 3">
    <name type="scientific">Pseudaeromonas sharmana</name>
    <dbReference type="NCBI Taxonomy" id="328412"/>
    <lineage>
        <taxon>Bacteria</taxon>
        <taxon>Pseudomonadati</taxon>
        <taxon>Pseudomonadota</taxon>
        <taxon>Gammaproteobacteria</taxon>
        <taxon>Aeromonadales</taxon>
        <taxon>Aeromonadaceae</taxon>
        <taxon>Pseudaeromonas</taxon>
    </lineage>
</organism>
<feature type="transmembrane region" description="Helical" evidence="1">
    <location>
        <begin position="6"/>
        <end position="33"/>
    </location>
</feature>
<reference evidence="3" key="1">
    <citation type="journal article" date="2019" name="Int. J. Syst. Evol. Microbiol.">
        <title>The Global Catalogue of Microorganisms (GCM) 10K type strain sequencing project: providing services to taxonomists for standard genome sequencing and annotation.</title>
        <authorList>
            <consortium name="The Broad Institute Genomics Platform"/>
            <consortium name="The Broad Institute Genome Sequencing Center for Infectious Disease"/>
            <person name="Wu L."/>
            <person name="Ma J."/>
        </authorList>
    </citation>
    <scope>NUCLEOTIDE SEQUENCE [LARGE SCALE GENOMIC DNA]</scope>
    <source>
        <strain evidence="3">CCUG 54939</strain>
    </source>
</reference>
<dbReference type="NCBIfam" id="TIGR02532">
    <property type="entry name" value="IV_pilin_GFxxxE"/>
    <property type="match status" value="1"/>
</dbReference>
<dbReference type="SUPFAM" id="SSF54523">
    <property type="entry name" value="Pili subunits"/>
    <property type="match status" value="1"/>
</dbReference>
<evidence type="ECO:0000313" key="2">
    <source>
        <dbReference type="EMBL" id="MFC3914808.1"/>
    </source>
</evidence>
<comment type="caution">
    <text evidence="2">The sequence shown here is derived from an EMBL/GenBank/DDBJ whole genome shotgun (WGS) entry which is preliminary data.</text>
</comment>
<keyword evidence="1" id="KW-1133">Transmembrane helix</keyword>
<proteinExistence type="predicted"/>
<dbReference type="Proteomes" id="UP001595692">
    <property type="component" value="Unassembled WGS sequence"/>
</dbReference>
<dbReference type="PROSITE" id="PS00409">
    <property type="entry name" value="PROKAR_NTER_METHYL"/>
    <property type="match status" value="1"/>
</dbReference>
<keyword evidence="1" id="KW-0472">Membrane</keyword>
<gene>
    <name evidence="2" type="ORF">ACFOSS_15270</name>
</gene>
<dbReference type="Gene3D" id="3.30.700.10">
    <property type="entry name" value="Glycoprotein, Type 4 Pilin"/>
    <property type="match status" value="1"/>
</dbReference>
<evidence type="ECO:0000256" key="1">
    <source>
        <dbReference type="SAM" id="Phobius"/>
    </source>
</evidence>
<accession>A0ABV8CRP4</accession>
<dbReference type="InterPro" id="IPR045584">
    <property type="entry name" value="Pilin-like"/>
</dbReference>
<keyword evidence="1" id="KW-0812">Transmembrane</keyword>
<dbReference type="EMBL" id="JBHSAF010000015">
    <property type="protein sequence ID" value="MFC3914808.1"/>
    <property type="molecule type" value="Genomic_DNA"/>
</dbReference>
<dbReference type="RefSeq" id="WP_377154182.1">
    <property type="nucleotide sequence ID" value="NZ_JBHSAF010000015.1"/>
</dbReference>
<dbReference type="InterPro" id="IPR012902">
    <property type="entry name" value="N_methyl_site"/>
</dbReference>
<dbReference type="Pfam" id="PF07963">
    <property type="entry name" value="N_methyl"/>
    <property type="match status" value="1"/>
</dbReference>